<feature type="binding site" evidence="7">
    <location>
        <position position="93"/>
    </location>
    <ligand>
        <name>S-adenosyl-L-methionine</name>
        <dbReference type="ChEBI" id="CHEBI:59789"/>
    </ligand>
</feature>
<keyword evidence="4 7" id="KW-0808">Transferase</keyword>
<dbReference type="EMBL" id="JADEXG010000005">
    <property type="protein sequence ID" value="MBE9076406.1"/>
    <property type="molecule type" value="Genomic_DNA"/>
</dbReference>
<evidence type="ECO:0000256" key="4">
    <source>
        <dbReference type="ARBA" id="ARBA00022679"/>
    </source>
</evidence>
<dbReference type="EC" id="2.1.1.33" evidence="7"/>
<dbReference type="InterPro" id="IPR055361">
    <property type="entry name" value="tRNA_methyltr_TrmB_bact"/>
</dbReference>
<dbReference type="PANTHER" id="PTHR23417:SF21">
    <property type="entry name" value="TRNA (GUANINE-N(7)-)-METHYLTRANSFERASE"/>
    <property type="match status" value="1"/>
</dbReference>
<evidence type="ECO:0000256" key="5">
    <source>
        <dbReference type="ARBA" id="ARBA00022691"/>
    </source>
</evidence>
<dbReference type="PANTHER" id="PTHR23417">
    <property type="entry name" value="3-DEOXY-D-MANNO-OCTULOSONIC-ACID TRANSFERASE/TRNA GUANINE-N 7 - -METHYLTRANSFERASE"/>
    <property type="match status" value="1"/>
</dbReference>
<dbReference type="InterPro" id="IPR003358">
    <property type="entry name" value="tRNA_(Gua-N-7)_MeTrfase_Trmb"/>
</dbReference>
<protein>
    <recommendedName>
        <fullName evidence="7">tRNA (guanine-N(7)-)-methyltransferase</fullName>
        <ecNumber evidence="7">2.1.1.33</ecNumber>
    </recommendedName>
    <alternativeName>
        <fullName evidence="7">tRNA (guanine(46)-N(7))-methyltransferase</fullName>
    </alternativeName>
    <alternativeName>
        <fullName evidence="7">tRNA(m7G46)-methyltransferase</fullName>
    </alternativeName>
</protein>
<evidence type="ECO:0000256" key="3">
    <source>
        <dbReference type="ARBA" id="ARBA00022603"/>
    </source>
</evidence>
<comment type="function">
    <text evidence="2 7">Catalyzes the formation of N(7)-methylguanine at position 46 (m7G46) in tRNA.</text>
</comment>
<gene>
    <name evidence="7 8" type="primary">trmB</name>
    <name evidence="8" type="ORF">IQ241_03700</name>
</gene>
<dbReference type="SUPFAM" id="SSF53335">
    <property type="entry name" value="S-adenosyl-L-methionine-dependent methyltransferases"/>
    <property type="match status" value="1"/>
</dbReference>
<dbReference type="InterPro" id="IPR029063">
    <property type="entry name" value="SAM-dependent_MTases_sf"/>
</dbReference>
<name>A0A8J7A9C9_9CYAN</name>
<comment type="pathway">
    <text evidence="7">tRNA modification; N(7)-methylguanine-tRNA biosynthesis.</text>
</comment>
<accession>A0A8J7A9C9</accession>
<feature type="binding site" evidence="7">
    <location>
        <position position="41"/>
    </location>
    <ligand>
        <name>S-adenosyl-L-methionine</name>
        <dbReference type="ChEBI" id="CHEBI:59789"/>
    </ligand>
</feature>
<dbReference type="NCBIfam" id="TIGR00091">
    <property type="entry name" value="tRNA (guanosine(46)-N7)-methyltransferase TrmB"/>
    <property type="match status" value="1"/>
</dbReference>
<comment type="caution">
    <text evidence="7">Lacks conserved residue(s) required for the propagation of feature annotation.</text>
</comment>
<evidence type="ECO:0000313" key="9">
    <source>
        <dbReference type="Proteomes" id="UP000636505"/>
    </source>
</evidence>
<dbReference type="Pfam" id="PF02390">
    <property type="entry name" value="Methyltransf_4"/>
    <property type="match status" value="1"/>
</dbReference>
<reference evidence="8" key="1">
    <citation type="submission" date="2020-10" db="EMBL/GenBank/DDBJ databases">
        <authorList>
            <person name="Castelo-Branco R."/>
            <person name="Eusebio N."/>
            <person name="Adriana R."/>
            <person name="Vieira A."/>
            <person name="Brugerolle De Fraissinette N."/>
            <person name="Rezende De Castro R."/>
            <person name="Schneider M.P."/>
            <person name="Vasconcelos V."/>
            <person name="Leao P.N."/>
        </authorList>
    </citation>
    <scope>NUCLEOTIDE SEQUENCE</scope>
    <source>
        <strain evidence="8">LEGE 07310</strain>
    </source>
</reference>
<evidence type="ECO:0000256" key="7">
    <source>
        <dbReference type="HAMAP-Rule" id="MF_01057"/>
    </source>
</evidence>
<dbReference type="HAMAP" id="MF_01057">
    <property type="entry name" value="tRNA_methyltr_TrmB"/>
    <property type="match status" value="1"/>
</dbReference>
<dbReference type="GO" id="GO:0008176">
    <property type="term" value="F:tRNA (guanine(46)-N7)-methyltransferase activity"/>
    <property type="evidence" value="ECO:0007669"/>
    <property type="project" value="UniProtKB-UniRule"/>
</dbReference>
<dbReference type="UniPathway" id="UPA00989"/>
<dbReference type="CDD" id="cd02440">
    <property type="entry name" value="AdoMet_MTases"/>
    <property type="match status" value="1"/>
</dbReference>
<dbReference type="PROSITE" id="PS51625">
    <property type="entry name" value="SAM_MT_TRMB"/>
    <property type="match status" value="1"/>
</dbReference>
<keyword evidence="3 7" id="KW-0489">Methyltransferase</keyword>
<comment type="catalytic activity">
    <reaction evidence="1 7">
        <text>guanosine(46) in tRNA + S-adenosyl-L-methionine = N(7)-methylguanosine(46) in tRNA + S-adenosyl-L-homocysteine</text>
        <dbReference type="Rhea" id="RHEA:42708"/>
        <dbReference type="Rhea" id="RHEA-COMP:10188"/>
        <dbReference type="Rhea" id="RHEA-COMP:10189"/>
        <dbReference type="ChEBI" id="CHEBI:57856"/>
        <dbReference type="ChEBI" id="CHEBI:59789"/>
        <dbReference type="ChEBI" id="CHEBI:74269"/>
        <dbReference type="ChEBI" id="CHEBI:74480"/>
        <dbReference type="EC" id="2.1.1.33"/>
    </reaction>
</comment>
<dbReference type="Proteomes" id="UP000636505">
    <property type="component" value="Unassembled WGS sequence"/>
</dbReference>
<feature type="binding site" evidence="7">
    <location>
        <position position="120"/>
    </location>
    <ligand>
        <name>S-adenosyl-L-methionine</name>
        <dbReference type="ChEBI" id="CHEBI:59789"/>
    </ligand>
</feature>
<evidence type="ECO:0000256" key="1">
    <source>
        <dbReference type="ARBA" id="ARBA00000142"/>
    </source>
</evidence>
<evidence type="ECO:0000313" key="8">
    <source>
        <dbReference type="EMBL" id="MBE9076406.1"/>
    </source>
</evidence>
<organism evidence="8 9">
    <name type="scientific">Vasconcelosia minhoensis LEGE 07310</name>
    <dbReference type="NCBI Taxonomy" id="915328"/>
    <lineage>
        <taxon>Bacteria</taxon>
        <taxon>Bacillati</taxon>
        <taxon>Cyanobacteriota</taxon>
        <taxon>Cyanophyceae</taxon>
        <taxon>Nodosilineales</taxon>
        <taxon>Cymatolegaceae</taxon>
        <taxon>Vasconcelosia</taxon>
        <taxon>Vasconcelosia minhoensis</taxon>
    </lineage>
</organism>
<sequence length="214" mass="25124">MPRVRRVRQHVNPFNEKYRTPAVPPDWSQVYTNPQQPLHLDIGCGKGYFLREMAEQVPEWNFLGLEIRQPLVEQALAWRDRARFSNLHFIFCNANNSLRPLLESWEPPCPLQQVSIQFPDPWFKQRHQKRRVVQPQLVEVLAEFLPADGWVLLQSDIEEVAVEMRDRFASHAGFEQREKGWLAENPLPAQTDRERVTLEKGNPIYRALFTRCAG</sequence>
<keyword evidence="6 7" id="KW-0819">tRNA processing</keyword>
<keyword evidence="5 7" id="KW-0949">S-adenosyl-L-methionine</keyword>
<feature type="binding site" evidence="7">
    <location>
        <position position="66"/>
    </location>
    <ligand>
        <name>S-adenosyl-L-methionine</name>
        <dbReference type="ChEBI" id="CHEBI:59789"/>
    </ligand>
</feature>
<feature type="binding site" evidence="7">
    <location>
        <position position="124"/>
    </location>
    <ligand>
        <name>substrate</name>
    </ligand>
</feature>
<dbReference type="Gene3D" id="3.40.50.150">
    <property type="entry name" value="Vaccinia Virus protein VP39"/>
    <property type="match status" value="1"/>
</dbReference>
<dbReference type="GO" id="GO:0043527">
    <property type="term" value="C:tRNA methyltransferase complex"/>
    <property type="evidence" value="ECO:0007669"/>
    <property type="project" value="TreeGrafter"/>
</dbReference>
<dbReference type="RefSeq" id="WP_193905064.1">
    <property type="nucleotide sequence ID" value="NZ_JADEXG010000005.1"/>
</dbReference>
<comment type="caution">
    <text evidence="8">The sequence shown here is derived from an EMBL/GenBank/DDBJ whole genome shotgun (WGS) entry which is preliminary data.</text>
</comment>
<feature type="binding site" evidence="7">
    <location>
        <position position="156"/>
    </location>
    <ligand>
        <name>substrate</name>
    </ligand>
</feature>
<keyword evidence="9" id="KW-1185">Reference proteome</keyword>
<comment type="similarity">
    <text evidence="7">Belongs to the class I-like SAM-binding methyltransferase superfamily. TrmB family.</text>
</comment>
<proteinExistence type="inferred from homology"/>
<evidence type="ECO:0000256" key="6">
    <source>
        <dbReference type="ARBA" id="ARBA00022694"/>
    </source>
</evidence>
<evidence type="ECO:0000256" key="2">
    <source>
        <dbReference type="ARBA" id="ARBA00003015"/>
    </source>
</evidence>
<dbReference type="AlphaFoldDB" id="A0A8J7A9C9"/>